<protein>
    <submittedName>
        <fullName evidence="2">Uncharacterized protein</fullName>
    </submittedName>
</protein>
<feature type="region of interest" description="Disordered" evidence="1">
    <location>
        <begin position="102"/>
        <end position="134"/>
    </location>
</feature>
<reference evidence="2 3" key="1">
    <citation type="submission" date="2020-12" db="EMBL/GenBank/DDBJ databases">
        <title>De novo assembly of Tibetan sheep genome.</title>
        <authorList>
            <person name="Li X."/>
        </authorList>
    </citation>
    <scope>NUCLEOTIDE SEQUENCE [LARGE SCALE GENOMIC DNA]</scope>
    <source>
        <tissue evidence="2">Heart</tissue>
    </source>
</reference>
<sequence>MCTAGSLQGYTCVTADRPLPLESGHFLTEPVGVGAAVTYMKSMLQFQVWVKKRSLWVGGGVSQIKLLTDWKVTEEVSISGEKACSVRNEEARSIHGTDVDCGMVKVPDFDPDSDSDPKPNPSDLIYPMDTQAPL</sequence>
<dbReference type="AlphaFoldDB" id="A0A836D650"/>
<evidence type="ECO:0000313" key="3">
    <source>
        <dbReference type="Proteomes" id="UP000664991"/>
    </source>
</evidence>
<name>A0A836D650_SHEEP</name>
<comment type="caution">
    <text evidence="2">The sequence shown here is derived from an EMBL/GenBank/DDBJ whole genome shotgun (WGS) entry which is preliminary data.</text>
</comment>
<evidence type="ECO:0000256" key="1">
    <source>
        <dbReference type="SAM" id="MobiDB-lite"/>
    </source>
</evidence>
<proteinExistence type="predicted"/>
<dbReference type="Proteomes" id="UP000664991">
    <property type="component" value="Unassembled WGS sequence"/>
</dbReference>
<accession>A0A836D650</accession>
<dbReference type="EMBL" id="JAEMGP010000001">
    <property type="protein sequence ID" value="KAG5214431.1"/>
    <property type="molecule type" value="Genomic_DNA"/>
</dbReference>
<gene>
    <name evidence="2" type="ORF">JEQ12_000007</name>
</gene>
<evidence type="ECO:0000313" key="2">
    <source>
        <dbReference type="EMBL" id="KAG5214431.1"/>
    </source>
</evidence>
<organism evidence="2 3">
    <name type="scientific">Ovis aries</name>
    <name type="common">Sheep</name>
    <dbReference type="NCBI Taxonomy" id="9940"/>
    <lineage>
        <taxon>Eukaryota</taxon>
        <taxon>Metazoa</taxon>
        <taxon>Chordata</taxon>
        <taxon>Craniata</taxon>
        <taxon>Vertebrata</taxon>
        <taxon>Euteleostomi</taxon>
        <taxon>Mammalia</taxon>
        <taxon>Eutheria</taxon>
        <taxon>Laurasiatheria</taxon>
        <taxon>Artiodactyla</taxon>
        <taxon>Ruminantia</taxon>
        <taxon>Pecora</taxon>
        <taxon>Bovidae</taxon>
        <taxon>Caprinae</taxon>
        <taxon>Ovis</taxon>
    </lineage>
</organism>